<evidence type="ECO:0000256" key="1">
    <source>
        <dbReference type="SAM" id="MobiDB-lite"/>
    </source>
</evidence>
<dbReference type="EMBL" id="JAFHKP010000030">
    <property type="protein sequence ID" value="KAG5472991.1"/>
    <property type="molecule type" value="Genomic_DNA"/>
</dbReference>
<protein>
    <recommendedName>
        <fullName evidence="4">Chromatin target of PRMT1 protein C-terminal domain-containing protein</fullName>
    </recommendedName>
</protein>
<reference evidence="2 3" key="1">
    <citation type="submission" date="2021-02" db="EMBL/GenBank/DDBJ databases">
        <title>Leishmania (Mundinia) enrietti genome sequencing and assembly.</title>
        <authorList>
            <person name="Almutairi H."/>
            <person name="Gatherer D."/>
        </authorList>
    </citation>
    <scope>NUCLEOTIDE SEQUENCE [LARGE SCALE GENOMIC DNA]</scope>
    <source>
        <strain evidence="2">CUR178</strain>
    </source>
</reference>
<feature type="region of interest" description="Disordered" evidence="1">
    <location>
        <begin position="137"/>
        <end position="228"/>
    </location>
</feature>
<evidence type="ECO:0008006" key="4">
    <source>
        <dbReference type="Google" id="ProtNLM"/>
    </source>
</evidence>
<dbReference type="KEGG" id="lenr:94170157"/>
<accession>A0A836H8H3</accession>
<dbReference type="AlphaFoldDB" id="A0A836H8H3"/>
<evidence type="ECO:0000313" key="2">
    <source>
        <dbReference type="EMBL" id="KAG5472991.1"/>
    </source>
</evidence>
<feature type="compositionally biased region" description="Basic and acidic residues" evidence="1">
    <location>
        <begin position="208"/>
        <end position="228"/>
    </location>
</feature>
<dbReference type="RefSeq" id="XP_067690750.1">
    <property type="nucleotide sequence ID" value="XM_067834647.1"/>
</dbReference>
<evidence type="ECO:0000313" key="3">
    <source>
        <dbReference type="Proteomes" id="UP000674179"/>
    </source>
</evidence>
<proteinExistence type="predicted"/>
<keyword evidence="3" id="KW-1185">Reference proteome</keyword>
<dbReference type="GeneID" id="94170157"/>
<gene>
    <name evidence="2" type="ORF">CUR178_02907</name>
</gene>
<comment type="caution">
    <text evidence="2">The sequence shown here is derived from an EMBL/GenBank/DDBJ whole genome shotgun (WGS) entry which is preliminary data.</text>
</comment>
<dbReference type="Proteomes" id="UP000674179">
    <property type="component" value="Chromosome 30"/>
</dbReference>
<name>A0A836H8H3_LEIEN</name>
<organism evidence="2 3">
    <name type="scientific">Leishmania enriettii</name>
    <dbReference type="NCBI Taxonomy" id="5663"/>
    <lineage>
        <taxon>Eukaryota</taxon>
        <taxon>Discoba</taxon>
        <taxon>Euglenozoa</taxon>
        <taxon>Kinetoplastea</taxon>
        <taxon>Metakinetoplastina</taxon>
        <taxon>Trypanosomatida</taxon>
        <taxon>Trypanosomatidae</taxon>
        <taxon>Leishmaniinae</taxon>
        <taxon>Leishmania</taxon>
    </lineage>
</organism>
<feature type="compositionally biased region" description="Basic and acidic residues" evidence="1">
    <location>
        <begin position="147"/>
        <end position="177"/>
    </location>
</feature>
<dbReference type="OrthoDB" id="268064at2759"/>
<sequence length="228" mass="26873">MPRDDFDRRRLRALYDRNRHRVAALADARDRRRGGDDDYAAPRRYVVSERRTRIEGFGRGGTQVLRVLRRTRGGRAGESLPRRFSDRGIFRRSGGDRFRRADDFEREERRDRFLEERARRGGGGHVEGRRFGEARRLRLRMRGTRAGRGDRSHAKVEGRREPGERGGRGRRRQEVVRKSNNSQDNRGGNKKGGQPRNDQPRSTKKPQRSREPQLTREELDRQLESYRN</sequence>